<dbReference type="InterPro" id="IPR054830">
    <property type="entry name" value="FdxA_Actino"/>
</dbReference>
<keyword evidence="7" id="KW-0677">Repeat</keyword>
<evidence type="ECO:0000256" key="5">
    <source>
        <dbReference type="ARBA" id="ARBA00022485"/>
    </source>
</evidence>
<evidence type="ECO:0000313" key="14">
    <source>
        <dbReference type="EMBL" id="MWB97552.1"/>
    </source>
</evidence>
<dbReference type="SUPFAM" id="SSF54862">
    <property type="entry name" value="4Fe-4S ferredoxins"/>
    <property type="match status" value="1"/>
</dbReference>
<dbReference type="PRINTS" id="PR00354">
    <property type="entry name" value="7FE8SFRDOXIN"/>
</dbReference>
<keyword evidence="8 12" id="KW-0249">Electron transport</keyword>
<dbReference type="EMBL" id="WSTA01000008">
    <property type="protein sequence ID" value="MWB97552.1"/>
    <property type="molecule type" value="Genomic_DNA"/>
</dbReference>
<evidence type="ECO:0000256" key="12">
    <source>
        <dbReference type="RuleBase" id="RU365098"/>
    </source>
</evidence>
<accession>A0A6I4NWT8</accession>
<dbReference type="InterPro" id="IPR000813">
    <property type="entry name" value="7Fe_ferredoxin"/>
</dbReference>
<keyword evidence="10 12" id="KW-0411">Iron-sulfur</keyword>
<dbReference type="PROSITE" id="PS51379">
    <property type="entry name" value="4FE4S_FER_2"/>
    <property type="match status" value="1"/>
</dbReference>
<evidence type="ECO:0000256" key="6">
    <source>
        <dbReference type="ARBA" id="ARBA00022723"/>
    </source>
</evidence>
<proteinExistence type="predicted"/>
<dbReference type="Gene3D" id="3.30.70.20">
    <property type="match status" value="1"/>
</dbReference>
<keyword evidence="5 12" id="KW-0004">4Fe-4S</keyword>
<keyword evidence="9 12" id="KW-0408">Iron</keyword>
<dbReference type="InterPro" id="IPR017896">
    <property type="entry name" value="4Fe4S_Fe-S-bd"/>
</dbReference>
<dbReference type="GO" id="GO:0051538">
    <property type="term" value="F:3 iron, 4 sulfur cluster binding"/>
    <property type="evidence" value="ECO:0007669"/>
    <property type="project" value="UniProtKB-UniRule"/>
</dbReference>
<name>A0A6I4NWT8_9MICO</name>
<dbReference type="GO" id="GO:0046872">
    <property type="term" value="F:metal ion binding"/>
    <property type="evidence" value="ECO:0007669"/>
    <property type="project" value="UniProtKB-UniRule"/>
</dbReference>
<evidence type="ECO:0000256" key="4">
    <source>
        <dbReference type="ARBA" id="ARBA00022448"/>
    </source>
</evidence>
<evidence type="ECO:0000256" key="2">
    <source>
        <dbReference type="ARBA" id="ARBA00003532"/>
    </source>
</evidence>
<keyword evidence="11 12" id="KW-0003">3Fe-4S</keyword>
<dbReference type="GO" id="GO:0051539">
    <property type="term" value="F:4 iron, 4 sulfur cluster binding"/>
    <property type="evidence" value="ECO:0007669"/>
    <property type="project" value="UniProtKB-UniRule"/>
</dbReference>
<dbReference type="PANTHER" id="PTHR42859:SF2">
    <property type="entry name" value="FERREDOXIN"/>
    <property type="match status" value="1"/>
</dbReference>
<gene>
    <name evidence="14" type="ORF">GB864_03135</name>
</gene>
<organism evidence="14 15">
    <name type="scientific">Agromyces seonyuensis</name>
    <dbReference type="NCBI Taxonomy" id="2662446"/>
    <lineage>
        <taxon>Bacteria</taxon>
        <taxon>Bacillati</taxon>
        <taxon>Actinomycetota</taxon>
        <taxon>Actinomycetes</taxon>
        <taxon>Micrococcales</taxon>
        <taxon>Microbacteriaceae</taxon>
        <taxon>Agromyces</taxon>
    </lineage>
</organism>
<evidence type="ECO:0000256" key="9">
    <source>
        <dbReference type="ARBA" id="ARBA00023004"/>
    </source>
</evidence>
<evidence type="ECO:0000256" key="3">
    <source>
        <dbReference type="ARBA" id="ARBA00013529"/>
    </source>
</evidence>
<dbReference type="InterPro" id="IPR017900">
    <property type="entry name" value="4Fe4S_Fe_S_CS"/>
</dbReference>
<protein>
    <recommendedName>
        <fullName evidence="3 12">Ferredoxin</fullName>
    </recommendedName>
</protein>
<reference evidence="14 15" key="1">
    <citation type="submission" date="2019-12" db="EMBL/GenBank/DDBJ databases">
        <authorList>
            <person name="Kim Y.S."/>
        </authorList>
    </citation>
    <scope>NUCLEOTIDE SEQUENCE [LARGE SCALE GENOMIC DNA]</scope>
    <source>
        <strain evidence="14 15">MMS17-SY077</strain>
    </source>
</reference>
<evidence type="ECO:0000313" key="15">
    <source>
        <dbReference type="Proteomes" id="UP000438182"/>
    </source>
</evidence>
<dbReference type="AlphaFoldDB" id="A0A6I4NWT8"/>
<comment type="function">
    <text evidence="2 12">Ferredoxins are iron-sulfur proteins that transfer electrons in a wide variety of metabolic reactions.</text>
</comment>
<comment type="cofactor">
    <cofactor evidence="12">
        <name>[3Fe-4S] cluster</name>
        <dbReference type="ChEBI" id="CHEBI:21137"/>
    </cofactor>
    <text evidence="12">Binds 1 [3Fe-4S] cluster.</text>
</comment>
<keyword evidence="15" id="KW-1185">Reference proteome</keyword>
<evidence type="ECO:0000256" key="11">
    <source>
        <dbReference type="ARBA" id="ARBA00023291"/>
    </source>
</evidence>
<keyword evidence="6 12" id="KW-0479">Metal-binding</keyword>
<evidence type="ECO:0000259" key="13">
    <source>
        <dbReference type="PROSITE" id="PS51379"/>
    </source>
</evidence>
<feature type="domain" description="4Fe-4S ferredoxin-type" evidence="13">
    <location>
        <begin position="30"/>
        <end position="60"/>
    </location>
</feature>
<evidence type="ECO:0000256" key="1">
    <source>
        <dbReference type="ARBA" id="ARBA00001966"/>
    </source>
</evidence>
<dbReference type="InterPro" id="IPR050294">
    <property type="entry name" value="RnfB_subfamily"/>
</dbReference>
<keyword evidence="4 12" id="KW-0813">Transport</keyword>
<dbReference type="Proteomes" id="UP000438182">
    <property type="component" value="Unassembled WGS sequence"/>
</dbReference>
<sequence length="107" mass="11782">MVYVVTEACVDVQDTSCMQECPADCIFEGGRMTYINPDLCIDCGACVAACPVDAVFYDAELPAEQEQFIEINERFFAEIDTPKSGRKAGKLDYDVDVIADLAPRKEA</sequence>
<evidence type="ECO:0000256" key="8">
    <source>
        <dbReference type="ARBA" id="ARBA00022982"/>
    </source>
</evidence>
<dbReference type="RefSeq" id="WP_160422897.1">
    <property type="nucleotide sequence ID" value="NZ_WSTA01000008.1"/>
</dbReference>
<evidence type="ECO:0000256" key="7">
    <source>
        <dbReference type="ARBA" id="ARBA00022737"/>
    </source>
</evidence>
<dbReference type="NCBIfam" id="NF045480">
    <property type="entry name" value="FdxA_Actino"/>
    <property type="match status" value="1"/>
</dbReference>
<evidence type="ECO:0000256" key="10">
    <source>
        <dbReference type="ARBA" id="ARBA00023014"/>
    </source>
</evidence>
<dbReference type="PROSITE" id="PS00198">
    <property type="entry name" value="4FE4S_FER_1"/>
    <property type="match status" value="1"/>
</dbReference>
<dbReference type="Pfam" id="PF00037">
    <property type="entry name" value="Fer4"/>
    <property type="match status" value="1"/>
</dbReference>
<comment type="cofactor">
    <cofactor evidence="1 12">
        <name>[4Fe-4S] cluster</name>
        <dbReference type="ChEBI" id="CHEBI:49883"/>
    </cofactor>
</comment>
<dbReference type="GO" id="GO:0009055">
    <property type="term" value="F:electron transfer activity"/>
    <property type="evidence" value="ECO:0007669"/>
    <property type="project" value="UniProtKB-UniRule"/>
</dbReference>
<dbReference type="PANTHER" id="PTHR42859">
    <property type="entry name" value="OXIDOREDUCTASE"/>
    <property type="match status" value="1"/>
</dbReference>
<comment type="caution">
    <text evidence="14">The sequence shown here is derived from an EMBL/GenBank/DDBJ whole genome shotgun (WGS) entry which is preliminary data.</text>
</comment>